<feature type="transmembrane region" description="Helical" evidence="12">
    <location>
        <begin position="64"/>
        <end position="83"/>
    </location>
</feature>
<evidence type="ECO:0000256" key="2">
    <source>
        <dbReference type="ARBA" id="ARBA00022475"/>
    </source>
</evidence>
<dbReference type="OrthoDB" id="9631784at2759"/>
<evidence type="ECO:0000256" key="3">
    <source>
        <dbReference type="ARBA" id="ARBA00022692"/>
    </source>
</evidence>
<evidence type="ECO:0000256" key="8">
    <source>
        <dbReference type="ARBA" id="ARBA00023224"/>
    </source>
</evidence>
<keyword evidence="2" id="KW-1003">Cell membrane</keyword>
<dbReference type="AlphaFoldDB" id="A0A8T1RY88"/>
<evidence type="ECO:0000256" key="11">
    <source>
        <dbReference type="SAM" id="MobiDB-lite"/>
    </source>
</evidence>
<keyword evidence="5 10" id="KW-0297">G-protein coupled receptor</keyword>
<evidence type="ECO:0000313" key="15">
    <source>
        <dbReference type="Proteomes" id="UP000765507"/>
    </source>
</evidence>
<name>A0A8T1RY88_CHESE</name>
<dbReference type="PANTHER" id="PTHR11334">
    <property type="entry name" value="MAS-RELATED G-PROTEIN COUPLED RECEPTOR"/>
    <property type="match status" value="1"/>
</dbReference>
<evidence type="ECO:0000256" key="10">
    <source>
        <dbReference type="RuleBase" id="RU000688"/>
    </source>
</evidence>
<comment type="caution">
    <text evidence="14">The sequence shown here is derived from an EMBL/GenBank/DDBJ whole genome shotgun (WGS) entry which is preliminary data.</text>
</comment>
<dbReference type="Pfam" id="PF00001">
    <property type="entry name" value="7tm_1"/>
    <property type="match status" value="1"/>
</dbReference>
<dbReference type="InterPro" id="IPR000276">
    <property type="entry name" value="GPCR_Rhodpsn"/>
</dbReference>
<feature type="transmembrane region" description="Helical" evidence="12">
    <location>
        <begin position="245"/>
        <end position="265"/>
    </location>
</feature>
<feature type="transmembrane region" description="Helical" evidence="12">
    <location>
        <begin position="132"/>
        <end position="152"/>
    </location>
</feature>
<feature type="transmembrane region" description="Helical" evidence="12">
    <location>
        <begin position="172"/>
        <end position="193"/>
    </location>
</feature>
<dbReference type="InterPro" id="IPR026234">
    <property type="entry name" value="MRGPCRFAMILY"/>
</dbReference>
<keyword evidence="4 12" id="KW-1133">Transmembrane helix</keyword>
<dbReference type="PRINTS" id="PR00237">
    <property type="entry name" value="GPCRRHODOPSN"/>
</dbReference>
<evidence type="ECO:0000256" key="1">
    <source>
        <dbReference type="ARBA" id="ARBA00004651"/>
    </source>
</evidence>
<keyword evidence="8 10" id="KW-0807">Transducer</keyword>
<dbReference type="SUPFAM" id="SSF81321">
    <property type="entry name" value="Family A G protein-coupled receptor-like"/>
    <property type="match status" value="1"/>
</dbReference>
<comment type="subcellular location">
    <subcellularLocation>
        <location evidence="1">Cell membrane</location>
        <topology evidence="1">Multi-pass membrane protein</topology>
    </subcellularLocation>
</comment>
<dbReference type="Gene3D" id="1.20.1070.10">
    <property type="entry name" value="Rhodopsin 7-helix transmembrane proteins"/>
    <property type="match status" value="1"/>
</dbReference>
<evidence type="ECO:0000256" key="7">
    <source>
        <dbReference type="ARBA" id="ARBA00023170"/>
    </source>
</evidence>
<evidence type="ECO:0000256" key="4">
    <source>
        <dbReference type="ARBA" id="ARBA00022989"/>
    </source>
</evidence>
<feature type="transmembrane region" description="Helical" evidence="12">
    <location>
        <begin position="90"/>
        <end position="112"/>
    </location>
</feature>
<evidence type="ECO:0000256" key="6">
    <source>
        <dbReference type="ARBA" id="ARBA00023136"/>
    </source>
</evidence>
<keyword evidence="6 12" id="KW-0472">Membrane</keyword>
<evidence type="ECO:0000256" key="9">
    <source>
        <dbReference type="ARBA" id="ARBA00061394"/>
    </source>
</evidence>
<accession>A0A8T1RY88</accession>
<gene>
    <name evidence="14" type="ORF">G0U57_008916</name>
</gene>
<dbReference type="Proteomes" id="UP000765507">
    <property type="component" value="Unassembled WGS sequence"/>
</dbReference>
<dbReference type="PROSITE" id="PS50262">
    <property type="entry name" value="G_PROTEIN_RECEP_F1_2"/>
    <property type="match status" value="1"/>
</dbReference>
<feature type="domain" description="G-protein coupled receptors family 1 profile" evidence="13">
    <location>
        <begin position="75"/>
        <end position="297"/>
    </location>
</feature>
<evidence type="ECO:0000256" key="5">
    <source>
        <dbReference type="ARBA" id="ARBA00023040"/>
    </source>
</evidence>
<comment type="similarity">
    <text evidence="9">Belongs to the G-protein coupled receptor 1 family. Mas subfamily.</text>
</comment>
<dbReference type="PROSITE" id="PS00237">
    <property type="entry name" value="G_PROTEIN_RECEP_F1_1"/>
    <property type="match status" value="1"/>
</dbReference>
<dbReference type="PRINTS" id="PR02108">
    <property type="entry name" value="MRGPCRFAMILY"/>
</dbReference>
<dbReference type="GO" id="GO:0004930">
    <property type="term" value="F:G protein-coupled receptor activity"/>
    <property type="evidence" value="ECO:0007669"/>
    <property type="project" value="UniProtKB-KW"/>
</dbReference>
<evidence type="ECO:0000256" key="12">
    <source>
        <dbReference type="SAM" id="Phobius"/>
    </source>
</evidence>
<feature type="transmembrane region" description="Helical" evidence="12">
    <location>
        <begin position="205"/>
        <end position="224"/>
    </location>
</feature>
<sequence length="342" mass="39042">EGRKEGAHTGFRGRHHLSQSGGFMMTEPSTTFQPPTETSLNYSYTNNGNVCFRDNFTEMSINSVILLICLSGLVGNGIVLWFLSFHIKRTLFTVYILNLGVADVGFLLFLAVSLTIDMMNNLFCFILEWRPFLLLFLFAYNSSLYLLTVISIERCLSVLFPIWCRCHRPKHLSAIVCSLLWVLSSLLIGLMHYFCVLNRTEKCPITIISMHVLNFLLFIPIMVLSNLILSIKVRCSSLQRQPGKLYAIILLTVLFFLAFAVPFSFQSFVLHFNYSFLPTPICLMLASVNSSINPVIYFLVGSYRKRRFRGSIKVALQRVFEEKADTRKDGETDRIDTLEMAT</sequence>
<protein>
    <submittedName>
        <fullName evidence="14">Mas-related G-protein coupled receptor member H-like</fullName>
    </submittedName>
</protein>
<dbReference type="EMBL" id="JAHGAV010002335">
    <property type="protein sequence ID" value="KAG6921274.1"/>
    <property type="molecule type" value="Genomic_DNA"/>
</dbReference>
<keyword evidence="3 10" id="KW-0812">Transmembrane</keyword>
<keyword evidence="15" id="KW-1185">Reference proteome</keyword>
<dbReference type="GO" id="GO:0005886">
    <property type="term" value="C:plasma membrane"/>
    <property type="evidence" value="ECO:0007669"/>
    <property type="project" value="UniProtKB-SubCell"/>
</dbReference>
<dbReference type="FunFam" id="1.20.1070.10:FF:000193">
    <property type="entry name" value="Mas-related G-protein coupled receptor member E"/>
    <property type="match status" value="1"/>
</dbReference>
<dbReference type="InterPro" id="IPR017452">
    <property type="entry name" value="GPCR_Rhodpsn_7TM"/>
</dbReference>
<keyword evidence="7 10" id="KW-0675">Receptor</keyword>
<evidence type="ECO:0000259" key="13">
    <source>
        <dbReference type="PROSITE" id="PS50262"/>
    </source>
</evidence>
<organism evidence="14 15">
    <name type="scientific">Chelydra serpentina</name>
    <name type="common">Snapping turtle</name>
    <name type="synonym">Testudo serpentina</name>
    <dbReference type="NCBI Taxonomy" id="8475"/>
    <lineage>
        <taxon>Eukaryota</taxon>
        <taxon>Metazoa</taxon>
        <taxon>Chordata</taxon>
        <taxon>Craniata</taxon>
        <taxon>Vertebrata</taxon>
        <taxon>Euteleostomi</taxon>
        <taxon>Archelosauria</taxon>
        <taxon>Testudinata</taxon>
        <taxon>Testudines</taxon>
        <taxon>Cryptodira</taxon>
        <taxon>Durocryptodira</taxon>
        <taxon>Americhelydia</taxon>
        <taxon>Chelydroidea</taxon>
        <taxon>Chelydridae</taxon>
        <taxon>Chelydra</taxon>
    </lineage>
</organism>
<proteinExistence type="inferred from homology"/>
<feature type="non-terminal residue" evidence="14">
    <location>
        <position position="342"/>
    </location>
</feature>
<reference evidence="14 15" key="1">
    <citation type="journal article" date="2020" name="G3 (Bethesda)">
        <title>Draft Genome of the Common Snapping Turtle, Chelydra serpentina, a Model for Phenotypic Plasticity in Reptiles.</title>
        <authorList>
            <person name="Das D."/>
            <person name="Singh S.K."/>
            <person name="Bierstedt J."/>
            <person name="Erickson A."/>
            <person name="Galli G.L.J."/>
            <person name="Crossley D.A. 2nd"/>
            <person name="Rhen T."/>
        </authorList>
    </citation>
    <scope>NUCLEOTIDE SEQUENCE [LARGE SCALE GENOMIC DNA]</scope>
    <source>
        <strain evidence="14">KW</strain>
    </source>
</reference>
<evidence type="ECO:0000313" key="14">
    <source>
        <dbReference type="EMBL" id="KAG6921274.1"/>
    </source>
</evidence>
<feature type="region of interest" description="Disordered" evidence="11">
    <location>
        <begin position="1"/>
        <end position="21"/>
    </location>
</feature>
<feature type="transmembrane region" description="Helical" evidence="12">
    <location>
        <begin position="277"/>
        <end position="300"/>
    </location>
</feature>
<dbReference type="PANTHER" id="PTHR11334:SF68">
    <property type="entry name" value="G-PROTEIN COUPLED RECEPTORS FAMILY 1 PROFILE DOMAIN-CONTAINING PROTEIN-RELATED"/>
    <property type="match status" value="1"/>
</dbReference>